<keyword evidence="1" id="KW-1185">Reference proteome</keyword>
<reference evidence="2" key="1">
    <citation type="submission" date="2025-08" db="UniProtKB">
        <authorList>
            <consortium name="RefSeq"/>
        </authorList>
    </citation>
    <scope>IDENTIFICATION</scope>
</reference>
<accession>A0A8B6X3A6</accession>
<evidence type="ECO:0000313" key="2">
    <source>
        <dbReference type="RefSeq" id="WP_028311168.1"/>
    </source>
</evidence>
<name>A0A8B6X3A6_9BURK</name>
<dbReference type="AlphaFoldDB" id="A0A8B6X3A6"/>
<sequence length="249" mass="26775">MNTANPADAGPLAFFKALHDAYSQTIARFREGPKLVDALLSQAFDSFEGNVAIQSEGQPTIACHKGCATCCTLRVTATSPEILLIARYMRMARAALAKMGIDLEQRVIDADKATRGLSEQERVKLRRRCPFIEKGACLIYPVRPLACRGHASHDVKACVDAASGRADSVPYSEPHLIVRSLVQNAMQSALRDAGYVWSIHELNHGLVTALADDLEPAWLAGGEPLAGSAVADDVGQSEMARTFDAIKAA</sequence>
<protein>
    <submittedName>
        <fullName evidence="2">YkgJ family cysteine cluster protein</fullName>
    </submittedName>
</protein>
<dbReference type="OrthoDB" id="9779822at2"/>
<proteinExistence type="predicted"/>
<dbReference type="Pfam" id="PF03692">
    <property type="entry name" value="CxxCxxCC"/>
    <property type="match status" value="1"/>
</dbReference>
<organism evidence="1 2">
    <name type="scientific">Derxia gummosa DSM 723</name>
    <dbReference type="NCBI Taxonomy" id="1121388"/>
    <lineage>
        <taxon>Bacteria</taxon>
        <taxon>Pseudomonadati</taxon>
        <taxon>Pseudomonadota</taxon>
        <taxon>Betaproteobacteria</taxon>
        <taxon>Burkholderiales</taxon>
        <taxon>Alcaligenaceae</taxon>
        <taxon>Derxia</taxon>
    </lineage>
</organism>
<dbReference type="RefSeq" id="WP_028311168.1">
    <property type="nucleotide sequence ID" value="NZ_AXWS01000008.1"/>
</dbReference>
<dbReference type="InterPro" id="IPR005358">
    <property type="entry name" value="Puta_zinc/iron-chelating_dom"/>
</dbReference>
<dbReference type="Proteomes" id="UP000675920">
    <property type="component" value="Unplaced"/>
</dbReference>
<evidence type="ECO:0000313" key="1">
    <source>
        <dbReference type="Proteomes" id="UP000675920"/>
    </source>
</evidence>